<dbReference type="RefSeq" id="XP_002297333.1">
    <property type="nucleotide sequence ID" value="XM_002297297.1"/>
</dbReference>
<dbReference type="KEGG" id="tps:THAPSDRAFT_bd1807"/>
<evidence type="ECO:0000256" key="5">
    <source>
        <dbReference type="RuleBase" id="RU364132"/>
    </source>
</evidence>
<gene>
    <name evidence="7" type="ORF">THAPSDRAFT_bd1807</name>
</gene>
<proteinExistence type="inferred from homology"/>
<dbReference type="eggNOG" id="KOG1765">
    <property type="taxonomic scope" value="Eukaryota"/>
</dbReference>
<evidence type="ECO:0000256" key="2">
    <source>
        <dbReference type="ARBA" id="ARBA00010077"/>
    </source>
</evidence>
<dbReference type="Proteomes" id="UP000001449">
    <property type="component" value="Unassembled WGS sequence"/>
</dbReference>
<feature type="region of interest" description="Disordered" evidence="6">
    <location>
        <begin position="1"/>
        <end position="96"/>
    </location>
</feature>
<dbReference type="HOGENOM" id="CLU_579420_0_0_1"/>
<keyword evidence="4 5" id="KW-0539">Nucleus</keyword>
<evidence type="ECO:0000313" key="7">
    <source>
        <dbReference type="EMBL" id="EED86361.1"/>
    </source>
</evidence>
<evidence type="ECO:0000256" key="4">
    <source>
        <dbReference type="ARBA" id="ARBA00023242"/>
    </source>
</evidence>
<evidence type="ECO:0000256" key="6">
    <source>
        <dbReference type="SAM" id="MobiDB-lite"/>
    </source>
</evidence>
<dbReference type="EMBL" id="DS999431">
    <property type="protein sequence ID" value="EED86361.1"/>
    <property type="molecule type" value="Genomic_DNA"/>
</dbReference>
<comment type="subcellular location">
    <subcellularLocation>
        <location evidence="1 5">Nucleus</location>
    </subcellularLocation>
</comment>
<dbReference type="GO" id="GO:0042273">
    <property type="term" value="P:ribosomal large subunit biogenesis"/>
    <property type="evidence" value="ECO:0000318"/>
    <property type="project" value="GO_Central"/>
</dbReference>
<feature type="compositionally biased region" description="Low complexity" evidence="6">
    <location>
        <begin position="75"/>
        <end position="87"/>
    </location>
</feature>
<comment type="similarity">
    <text evidence="2 5">Belongs to the RRS1 family.</text>
</comment>
<comment type="function">
    <text evidence="5">Involved in ribosomal large subunit assembly.</text>
</comment>
<accession>B8LE81</accession>
<dbReference type="GO" id="GO:0005730">
    <property type="term" value="C:nucleolus"/>
    <property type="evidence" value="ECO:0000318"/>
    <property type="project" value="GO_Central"/>
</dbReference>
<keyword evidence="8" id="KW-1185">Reference proteome</keyword>
<dbReference type="GO" id="GO:0030687">
    <property type="term" value="C:preribosome, large subunit precursor"/>
    <property type="evidence" value="ECO:0000318"/>
    <property type="project" value="GO_Central"/>
</dbReference>
<feature type="region of interest" description="Disordered" evidence="6">
    <location>
        <begin position="253"/>
        <end position="289"/>
    </location>
</feature>
<dbReference type="GeneID" id="7447349"/>
<keyword evidence="3 5" id="KW-0690">Ribosome biogenesis</keyword>
<dbReference type="InParanoid" id="B8LE81"/>
<dbReference type="Pfam" id="PF04939">
    <property type="entry name" value="RRS1"/>
    <property type="match status" value="1"/>
</dbReference>
<dbReference type="PaxDb" id="35128-Thapsdraft1807"/>
<feature type="compositionally biased region" description="Acidic residues" evidence="6">
    <location>
        <begin position="58"/>
        <end position="74"/>
    </location>
</feature>
<reference evidence="7 8" key="1">
    <citation type="journal article" date="2004" name="Science">
        <title>The genome of the diatom Thalassiosira pseudonana: ecology, evolution, and metabolism.</title>
        <authorList>
            <person name="Armbrust E.V."/>
            <person name="Berges J.A."/>
            <person name="Bowler C."/>
            <person name="Green B.R."/>
            <person name="Martinez D."/>
            <person name="Putnam N.H."/>
            <person name="Zhou S."/>
            <person name="Allen A.E."/>
            <person name="Apt K.E."/>
            <person name="Bechner M."/>
            <person name="Brzezinski M.A."/>
            <person name="Chaal B.K."/>
            <person name="Chiovitti A."/>
            <person name="Davis A.K."/>
            <person name="Demarest M.S."/>
            <person name="Detter J.C."/>
            <person name="Glavina T."/>
            <person name="Goodstein D."/>
            <person name="Hadi M.Z."/>
            <person name="Hellsten U."/>
            <person name="Hildebrand M."/>
            <person name="Jenkins B.D."/>
            <person name="Jurka J."/>
            <person name="Kapitonov V.V."/>
            <person name="Kroger N."/>
            <person name="Lau W.W."/>
            <person name="Lane T.W."/>
            <person name="Larimer F.W."/>
            <person name="Lippmeier J.C."/>
            <person name="Lucas S."/>
            <person name="Medina M."/>
            <person name="Montsant A."/>
            <person name="Obornik M."/>
            <person name="Parker M.S."/>
            <person name="Palenik B."/>
            <person name="Pazour G.J."/>
            <person name="Richardson P.M."/>
            <person name="Rynearson T.A."/>
            <person name="Saito M.A."/>
            <person name="Schwartz D.C."/>
            <person name="Thamatrakoln K."/>
            <person name="Valentin K."/>
            <person name="Vardi A."/>
            <person name="Wilkerson F.P."/>
            <person name="Rokhsar D.S."/>
        </authorList>
    </citation>
    <scope>NUCLEOTIDE SEQUENCE [LARGE SCALE GENOMIC DNA]</scope>
    <source>
        <strain evidence="7 8">CCMP1335</strain>
    </source>
</reference>
<reference evidence="7 8" key="2">
    <citation type="journal article" date="2008" name="Nature">
        <title>The Phaeodactylum genome reveals the evolutionary history of diatom genomes.</title>
        <authorList>
            <person name="Bowler C."/>
            <person name="Allen A.E."/>
            <person name="Badger J.H."/>
            <person name="Grimwood J."/>
            <person name="Jabbari K."/>
            <person name="Kuo A."/>
            <person name="Maheswari U."/>
            <person name="Martens C."/>
            <person name="Maumus F."/>
            <person name="Otillar R.P."/>
            <person name="Rayko E."/>
            <person name="Salamov A."/>
            <person name="Vandepoele K."/>
            <person name="Beszteri B."/>
            <person name="Gruber A."/>
            <person name="Heijde M."/>
            <person name="Katinka M."/>
            <person name="Mock T."/>
            <person name="Valentin K."/>
            <person name="Verret F."/>
            <person name="Berges J.A."/>
            <person name="Brownlee C."/>
            <person name="Cadoret J.P."/>
            <person name="Chiovitti A."/>
            <person name="Choi C.J."/>
            <person name="Coesel S."/>
            <person name="De Martino A."/>
            <person name="Detter J.C."/>
            <person name="Durkin C."/>
            <person name="Falciatore A."/>
            <person name="Fournet J."/>
            <person name="Haruta M."/>
            <person name="Huysman M.J."/>
            <person name="Jenkins B.D."/>
            <person name="Jiroutova K."/>
            <person name="Jorgensen R.E."/>
            <person name="Joubert Y."/>
            <person name="Kaplan A."/>
            <person name="Kroger N."/>
            <person name="Kroth P.G."/>
            <person name="La Roche J."/>
            <person name="Lindquist E."/>
            <person name="Lommer M."/>
            <person name="Martin-Jezequel V."/>
            <person name="Lopez P.J."/>
            <person name="Lucas S."/>
            <person name="Mangogna M."/>
            <person name="McGinnis K."/>
            <person name="Medlin L.K."/>
            <person name="Montsant A."/>
            <person name="Oudot-Le Secq M.P."/>
            <person name="Napoli C."/>
            <person name="Obornik M."/>
            <person name="Parker M.S."/>
            <person name="Petit J.L."/>
            <person name="Porcel B.M."/>
            <person name="Poulsen N."/>
            <person name="Robison M."/>
            <person name="Rychlewski L."/>
            <person name="Rynearson T.A."/>
            <person name="Schmutz J."/>
            <person name="Shapiro H."/>
            <person name="Siaut M."/>
            <person name="Stanley M."/>
            <person name="Sussman M.R."/>
            <person name="Taylor A.R."/>
            <person name="Vardi A."/>
            <person name="von Dassow P."/>
            <person name="Vyverman W."/>
            <person name="Willis A."/>
            <person name="Wyrwicz L.S."/>
            <person name="Rokhsar D.S."/>
            <person name="Weissenbach J."/>
            <person name="Armbrust E.V."/>
            <person name="Green B.R."/>
            <person name="Van de Peer Y."/>
            <person name="Grigoriev I.V."/>
        </authorList>
    </citation>
    <scope>NUCLEOTIDE SEQUENCE [LARGE SCALE GENOMIC DNA]</scope>
    <source>
        <strain evidence="7 8">CCMP1335</strain>
    </source>
</reference>
<evidence type="ECO:0000313" key="8">
    <source>
        <dbReference type="Proteomes" id="UP000001449"/>
    </source>
</evidence>
<organism evidence="7 8">
    <name type="scientific">Thalassiosira pseudonana</name>
    <name type="common">Marine diatom</name>
    <name type="synonym">Cyclotella nana</name>
    <dbReference type="NCBI Taxonomy" id="35128"/>
    <lineage>
        <taxon>Eukaryota</taxon>
        <taxon>Sar</taxon>
        <taxon>Stramenopiles</taxon>
        <taxon>Ochrophyta</taxon>
        <taxon>Bacillariophyta</taxon>
        <taxon>Coscinodiscophyceae</taxon>
        <taxon>Thalassiosirophycidae</taxon>
        <taxon>Thalassiosirales</taxon>
        <taxon>Thalassiosiraceae</taxon>
        <taxon>Thalassiosira</taxon>
    </lineage>
</organism>
<name>B8LE81_THAPS</name>
<protein>
    <recommendedName>
        <fullName evidence="5">Ribosome biogenesis regulatory protein</fullName>
    </recommendedName>
</protein>
<dbReference type="GO" id="GO:0000447">
    <property type="term" value="P:endonucleolytic cleavage in ITS1 to separate SSU-rRNA from 5.8S rRNA and LSU-rRNA from tricistronic rRNA transcript (SSU-rRNA, 5.8S rRNA, LSU-rRNA)"/>
    <property type="evidence" value="ECO:0000318"/>
    <property type="project" value="GO_Central"/>
</dbReference>
<sequence>MSRKSTQKKRQPDPEEEEASTASEELVHQHDVDDDDGSDEASGSGSEEEQSESGQSESGEEASDDDDAMDDASDDNNNNNKTTTTTTALLSDGTTEQHTHDLSNLLSFNTHQINSVELYSKGKNKAEWYHGGATIESTIPINESYLLNKAVVGTSQLLGELWKLEMTKTDVGLMAKLPTGGGGDELKLPRALPPPAQKQLTKWEQFALQRGISPKSKRSRKQFDEATGTWKHLTGSLQNKANAGPETWPIIEVKKNDDPNQDPWEKLREEKKSRVNKNVESRMRNAERGGLLEKGSANKMAKGLKKMEKQRELSRENERKKGLVAPVGVPVDMKSHDAKRGKPATQLALKATQVSTASLGKFDKLREGEPERQLQKQASSKNKRKLDPSAIMGGGTNKKFLQTEAQKSQDILSRVINGSKEKERDVRKGKYAKGETAYDYDYDDGLSGGGFRKKKGRAGVGKMRKVTKKRIV</sequence>
<dbReference type="AlphaFoldDB" id="B8LE81"/>
<dbReference type="InterPro" id="IPR007023">
    <property type="entry name" value="Ribosom_reg"/>
</dbReference>
<feature type="region of interest" description="Disordered" evidence="6">
    <location>
        <begin position="366"/>
        <end position="396"/>
    </location>
</feature>
<dbReference type="OMA" id="NRTERNM"/>
<evidence type="ECO:0000256" key="1">
    <source>
        <dbReference type="ARBA" id="ARBA00004123"/>
    </source>
</evidence>
<dbReference type="STRING" id="35128.B8LE81"/>
<evidence type="ECO:0000256" key="3">
    <source>
        <dbReference type="ARBA" id="ARBA00022517"/>
    </source>
</evidence>